<gene>
    <name evidence="11" type="primary">20344646</name>
    <name evidence="10" type="ORF">GGTG_04188</name>
</gene>
<feature type="transmembrane region" description="Helical" evidence="7">
    <location>
        <begin position="173"/>
        <end position="191"/>
    </location>
</feature>
<feature type="region of interest" description="Disordered" evidence="6">
    <location>
        <begin position="202"/>
        <end position="264"/>
    </location>
</feature>
<feature type="compositionally biased region" description="Gly residues" evidence="6">
    <location>
        <begin position="215"/>
        <end position="225"/>
    </location>
</feature>
<dbReference type="STRING" id="644352.J3NSE2"/>
<evidence type="ECO:0000256" key="7">
    <source>
        <dbReference type="SAM" id="Phobius"/>
    </source>
</evidence>
<evidence type="ECO:0000259" key="9">
    <source>
        <dbReference type="Pfam" id="PF09430"/>
    </source>
</evidence>
<dbReference type="HOGENOM" id="CLU_073620_0_0_1"/>
<proteinExistence type="predicted"/>
<dbReference type="InterPro" id="IPR039163">
    <property type="entry name" value="EMC7"/>
</dbReference>
<dbReference type="EnsemblFungi" id="EJT79099">
    <property type="protein sequence ID" value="EJT79099"/>
    <property type="gene ID" value="GGTG_04188"/>
</dbReference>
<dbReference type="GeneID" id="20344646"/>
<sequence length="264" mass="27256">MKFPLLSLLGLAGSALSSSAAAAAILFTIPASHAVPNPNALAAATRATLSARGGPSLSAPLTASNGFVFPRVPPGSYLLDVHSGSHAFAPLRVDVAPAGAGVGAASAGRKQEPQRLAVSAWETFRGNDWGNKGEAARRAEDGGGAFEVRCLGRKEYYMERSSFSVLSILKNPMILLAMVSMGIFLGMPYLLENMDPEVRAEFESRQKSNPMSAVLGGGGQPGGGFDMAAFLAGSNNNGPKREDAGTPPPQSSTGNGGGKKNQRR</sequence>
<evidence type="ECO:0000313" key="12">
    <source>
        <dbReference type="Proteomes" id="UP000006039"/>
    </source>
</evidence>
<organism evidence="10">
    <name type="scientific">Gaeumannomyces tritici (strain R3-111a-1)</name>
    <name type="common">Wheat and barley take-all root rot fungus</name>
    <name type="synonym">Gaeumannomyces graminis var. tritici</name>
    <dbReference type="NCBI Taxonomy" id="644352"/>
    <lineage>
        <taxon>Eukaryota</taxon>
        <taxon>Fungi</taxon>
        <taxon>Dikarya</taxon>
        <taxon>Ascomycota</taxon>
        <taxon>Pezizomycotina</taxon>
        <taxon>Sordariomycetes</taxon>
        <taxon>Sordariomycetidae</taxon>
        <taxon>Magnaporthales</taxon>
        <taxon>Magnaporthaceae</taxon>
        <taxon>Gaeumannomyces</taxon>
    </lineage>
</organism>
<comment type="subcellular location">
    <subcellularLocation>
        <location evidence="1">Membrane</location>
        <topology evidence="1">Single-pass membrane protein</topology>
    </subcellularLocation>
</comment>
<evidence type="ECO:0000256" key="6">
    <source>
        <dbReference type="SAM" id="MobiDB-lite"/>
    </source>
</evidence>
<keyword evidence="4 7" id="KW-1133">Transmembrane helix</keyword>
<feature type="signal peptide" evidence="8">
    <location>
        <begin position="1"/>
        <end position="34"/>
    </location>
</feature>
<dbReference type="PANTHER" id="PTHR13605">
    <property type="entry name" value="ER MEMBRANE PROTEIN COMPLEX SUBUNIT 7"/>
    <property type="match status" value="1"/>
</dbReference>
<dbReference type="Proteomes" id="UP000006039">
    <property type="component" value="Unassembled WGS sequence"/>
</dbReference>
<keyword evidence="5 7" id="KW-0472">Membrane</keyword>
<reference evidence="11" key="4">
    <citation type="journal article" date="2015" name="G3 (Bethesda)">
        <title>Genome sequences of three phytopathogenic species of the Magnaporthaceae family of fungi.</title>
        <authorList>
            <person name="Okagaki L.H."/>
            <person name="Nunes C.C."/>
            <person name="Sailsbery J."/>
            <person name="Clay B."/>
            <person name="Brown D."/>
            <person name="John T."/>
            <person name="Oh Y."/>
            <person name="Young N."/>
            <person name="Fitzgerald M."/>
            <person name="Haas B.J."/>
            <person name="Zeng Q."/>
            <person name="Young S."/>
            <person name="Adiconis X."/>
            <person name="Fan L."/>
            <person name="Levin J.Z."/>
            <person name="Mitchell T.K."/>
            <person name="Okubara P.A."/>
            <person name="Farman M.L."/>
            <person name="Kohn L.M."/>
            <person name="Birren B."/>
            <person name="Ma L.-J."/>
            <person name="Dean R.A."/>
        </authorList>
    </citation>
    <scope>NUCLEOTIDE SEQUENCE</scope>
    <source>
        <strain evidence="11">R3-111a-1</strain>
    </source>
</reference>
<name>J3NSE2_GAET3</name>
<feature type="domain" description="ER membrane protein complex subunit 7 beta-sandwich" evidence="9">
    <location>
        <begin position="37"/>
        <end position="176"/>
    </location>
</feature>
<reference evidence="10" key="3">
    <citation type="submission" date="2010-09" db="EMBL/GenBank/DDBJ databases">
        <title>Annotation of Gaeumannomyces graminis var. tritici R3-111a-1.</title>
        <authorList>
            <consortium name="The Broad Institute Genome Sequencing Platform"/>
            <person name="Ma L.-J."/>
            <person name="Dead R."/>
            <person name="Young S.K."/>
            <person name="Zeng Q."/>
            <person name="Gargeya S."/>
            <person name="Fitzgerald M."/>
            <person name="Haas B."/>
            <person name="Abouelleil A."/>
            <person name="Alvarado L."/>
            <person name="Arachchi H.M."/>
            <person name="Berlin A."/>
            <person name="Brown A."/>
            <person name="Chapman S.B."/>
            <person name="Chen Z."/>
            <person name="Dunbar C."/>
            <person name="Freedman E."/>
            <person name="Gearin G."/>
            <person name="Gellesch M."/>
            <person name="Goldberg J."/>
            <person name="Griggs A."/>
            <person name="Gujja S."/>
            <person name="Heiman D."/>
            <person name="Howarth C."/>
            <person name="Larson L."/>
            <person name="Lui A."/>
            <person name="MacDonald P.J.P."/>
            <person name="Mehta T."/>
            <person name="Montmayeur A."/>
            <person name="Murphy C."/>
            <person name="Neiman D."/>
            <person name="Pearson M."/>
            <person name="Priest M."/>
            <person name="Roberts A."/>
            <person name="Saif S."/>
            <person name="Shea T."/>
            <person name="Shenoy N."/>
            <person name="Sisk P."/>
            <person name="Stolte C."/>
            <person name="Sykes S."/>
            <person name="Yandava C."/>
            <person name="Wortman J."/>
            <person name="Nusbaum C."/>
            <person name="Birren B."/>
        </authorList>
    </citation>
    <scope>NUCLEOTIDE SEQUENCE</scope>
    <source>
        <strain evidence="10">R3-111a-1</strain>
    </source>
</reference>
<evidence type="ECO:0000256" key="5">
    <source>
        <dbReference type="ARBA" id="ARBA00023136"/>
    </source>
</evidence>
<feature type="chain" id="PRO_5015094440" description="ER membrane protein complex subunit 7 beta-sandwich domain-containing protein" evidence="8">
    <location>
        <begin position="35"/>
        <end position="264"/>
    </location>
</feature>
<dbReference type="GO" id="GO:0072546">
    <property type="term" value="C:EMC complex"/>
    <property type="evidence" value="ECO:0007669"/>
    <property type="project" value="TreeGrafter"/>
</dbReference>
<keyword evidence="3 8" id="KW-0732">Signal</keyword>
<protein>
    <recommendedName>
        <fullName evidence="9">ER membrane protein complex subunit 7 beta-sandwich domain-containing protein</fullName>
    </recommendedName>
</protein>
<reference evidence="12" key="1">
    <citation type="submission" date="2010-07" db="EMBL/GenBank/DDBJ databases">
        <title>The genome sequence of Gaeumannomyces graminis var. tritici strain R3-111a-1.</title>
        <authorList>
            <consortium name="The Broad Institute Genome Sequencing Platform"/>
            <person name="Ma L.-J."/>
            <person name="Dead R."/>
            <person name="Young S."/>
            <person name="Zeng Q."/>
            <person name="Koehrsen M."/>
            <person name="Alvarado L."/>
            <person name="Berlin A."/>
            <person name="Chapman S.B."/>
            <person name="Chen Z."/>
            <person name="Freedman E."/>
            <person name="Gellesch M."/>
            <person name="Goldberg J."/>
            <person name="Griggs A."/>
            <person name="Gujja S."/>
            <person name="Heilman E.R."/>
            <person name="Heiman D."/>
            <person name="Hepburn T."/>
            <person name="Howarth C."/>
            <person name="Jen D."/>
            <person name="Larson L."/>
            <person name="Mehta T."/>
            <person name="Neiman D."/>
            <person name="Pearson M."/>
            <person name="Roberts A."/>
            <person name="Saif S."/>
            <person name="Shea T."/>
            <person name="Shenoy N."/>
            <person name="Sisk P."/>
            <person name="Stolte C."/>
            <person name="Sykes S."/>
            <person name="Walk T."/>
            <person name="White J."/>
            <person name="Yandava C."/>
            <person name="Haas B."/>
            <person name="Nusbaum C."/>
            <person name="Birren B."/>
        </authorList>
    </citation>
    <scope>NUCLEOTIDE SEQUENCE [LARGE SCALE GENOMIC DNA]</scope>
    <source>
        <strain evidence="12">R3-111a-1</strain>
    </source>
</reference>
<dbReference type="eggNOG" id="KOG3306">
    <property type="taxonomic scope" value="Eukaryota"/>
</dbReference>
<evidence type="ECO:0000256" key="3">
    <source>
        <dbReference type="ARBA" id="ARBA00022729"/>
    </source>
</evidence>
<keyword evidence="2 7" id="KW-0812">Transmembrane</keyword>
<evidence type="ECO:0000256" key="8">
    <source>
        <dbReference type="SAM" id="SignalP"/>
    </source>
</evidence>
<reference evidence="10" key="2">
    <citation type="submission" date="2010-07" db="EMBL/GenBank/DDBJ databases">
        <authorList>
            <consortium name="The Broad Institute Genome Sequencing Platform"/>
            <consortium name="Broad Institute Genome Sequencing Center for Infectious Disease"/>
            <person name="Ma L.-J."/>
            <person name="Dead R."/>
            <person name="Young S."/>
            <person name="Zeng Q."/>
            <person name="Koehrsen M."/>
            <person name="Alvarado L."/>
            <person name="Berlin A."/>
            <person name="Chapman S.B."/>
            <person name="Chen Z."/>
            <person name="Freedman E."/>
            <person name="Gellesch M."/>
            <person name="Goldberg J."/>
            <person name="Griggs A."/>
            <person name="Gujja S."/>
            <person name="Heilman E.R."/>
            <person name="Heiman D."/>
            <person name="Hepburn T."/>
            <person name="Howarth C."/>
            <person name="Jen D."/>
            <person name="Larson L."/>
            <person name="Mehta T."/>
            <person name="Neiman D."/>
            <person name="Pearson M."/>
            <person name="Roberts A."/>
            <person name="Saif S."/>
            <person name="Shea T."/>
            <person name="Shenoy N."/>
            <person name="Sisk P."/>
            <person name="Stolte C."/>
            <person name="Sykes S."/>
            <person name="Walk T."/>
            <person name="White J."/>
            <person name="Yandava C."/>
            <person name="Haas B."/>
            <person name="Nusbaum C."/>
            <person name="Birren B."/>
        </authorList>
    </citation>
    <scope>NUCLEOTIDE SEQUENCE</scope>
    <source>
        <strain evidence="10">R3-111a-1</strain>
    </source>
</reference>
<evidence type="ECO:0000313" key="11">
    <source>
        <dbReference type="EnsemblFungi" id="EJT79099"/>
    </source>
</evidence>
<accession>J3NSE2</accession>
<dbReference type="RefSeq" id="XP_009220244.1">
    <property type="nucleotide sequence ID" value="XM_009221980.1"/>
</dbReference>
<evidence type="ECO:0000256" key="1">
    <source>
        <dbReference type="ARBA" id="ARBA00004167"/>
    </source>
</evidence>
<dbReference type="InterPro" id="IPR019008">
    <property type="entry name" value="Beta_sandwich_EMC7"/>
</dbReference>
<dbReference type="EMBL" id="GL385396">
    <property type="protein sequence ID" value="EJT79099.1"/>
    <property type="molecule type" value="Genomic_DNA"/>
</dbReference>
<dbReference type="Pfam" id="PF09430">
    <property type="entry name" value="EMC7_beta-sandw"/>
    <property type="match status" value="1"/>
</dbReference>
<dbReference type="OrthoDB" id="27095at2759"/>
<evidence type="ECO:0000313" key="10">
    <source>
        <dbReference type="EMBL" id="EJT79099.1"/>
    </source>
</evidence>
<evidence type="ECO:0000256" key="2">
    <source>
        <dbReference type="ARBA" id="ARBA00022692"/>
    </source>
</evidence>
<evidence type="ECO:0000256" key="4">
    <source>
        <dbReference type="ARBA" id="ARBA00022989"/>
    </source>
</evidence>
<dbReference type="VEuPathDB" id="FungiDB:GGTG_04188"/>
<dbReference type="PANTHER" id="PTHR13605:SF4">
    <property type="entry name" value="ER MEMBRANE PROTEIN COMPLEX SUBUNIT 7"/>
    <property type="match status" value="1"/>
</dbReference>
<keyword evidence="12" id="KW-1185">Reference proteome</keyword>
<feature type="compositionally biased region" description="Gly residues" evidence="6">
    <location>
        <begin position="254"/>
        <end position="264"/>
    </location>
</feature>
<reference evidence="11" key="5">
    <citation type="submission" date="2018-04" db="UniProtKB">
        <authorList>
            <consortium name="EnsemblFungi"/>
        </authorList>
    </citation>
    <scope>IDENTIFICATION</scope>
    <source>
        <strain evidence="11">R3-111a-1</strain>
    </source>
</reference>
<dbReference type="AlphaFoldDB" id="J3NSE2"/>